<dbReference type="PANTHER" id="PTHR30250:SF11">
    <property type="entry name" value="O-ANTIGEN TRANSPORTER-RELATED"/>
    <property type="match status" value="1"/>
</dbReference>
<evidence type="ECO:0000256" key="2">
    <source>
        <dbReference type="ARBA" id="ARBA00022475"/>
    </source>
</evidence>
<keyword evidence="4 6" id="KW-1133">Transmembrane helix</keyword>
<dbReference type="RefSeq" id="WP_046104821.1">
    <property type="nucleotide sequence ID" value="NZ_JZEY01000054.1"/>
</dbReference>
<dbReference type="PATRIC" id="fig|429727.3.peg.2094"/>
<evidence type="ECO:0000256" key="1">
    <source>
        <dbReference type="ARBA" id="ARBA00004651"/>
    </source>
</evidence>
<name>A0A0F5FPN0_9HYPH</name>
<proteinExistence type="predicted"/>
<feature type="transmembrane region" description="Helical" evidence="6">
    <location>
        <begin position="368"/>
        <end position="387"/>
    </location>
</feature>
<feature type="transmembrane region" description="Helical" evidence="6">
    <location>
        <begin position="393"/>
        <end position="415"/>
    </location>
</feature>
<feature type="transmembrane region" description="Helical" evidence="6">
    <location>
        <begin position="119"/>
        <end position="137"/>
    </location>
</feature>
<organism evidence="7 8">
    <name type="scientific">Devosia chinhatensis</name>
    <dbReference type="NCBI Taxonomy" id="429727"/>
    <lineage>
        <taxon>Bacteria</taxon>
        <taxon>Pseudomonadati</taxon>
        <taxon>Pseudomonadota</taxon>
        <taxon>Alphaproteobacteria</taxon>
        <taxon>Hyphomicrobiales</taxon>
        <taxon>Devosiaceae</taxon>
        <taxon>Devosia</taxon>
    </lineage>
</organism>
<evidence type="ECO:0000256" key="4">
    <source>
        <dbReference type="ARBA" id="ARBA00022989"/>
    </source>
</evidence>
<feature type="transmembrane region" description="Helical" evidence="6">
    <location>
        <begin position="306"/>
        <end position="329"/>
    </location>
</feature>
<evidence type="ECO:0000313" key="7">
    <source>
        <dbReference type="EMBL" id="KKB10127.1"/>
    </source>
</evidence>
<comment type="subcellular location">
    <subcellularLocation>
        <location evidence="1">Cell membrane</location>
        <topology evidence="1">Multi-pass membrane protein</topology>
    </subcellularLocation>
</comment>
<dbReference type="InterPro" id="IPR002797">
    <property type="entry name" value="Polysacc_synth"/>
</dbReference>
<comment type="caution">
    <text evidence="7">The sequence shown here is derived from an EMBL/GenBank/DDBJ whole genome shotgun (WGS) entry which is preliminary data.</text>
</comment>
<dbReference type="GO" id="GO:0005886">
    <property type="term" value="C:plasma membrane"/>
    <property type="evidence" value="ECO:0007669"/>
    <property type="project" value="UniProtKB-SubCell"/>
</dbReference>
<accession>A0A0F5FPN0</accession>
<keyword evidence="5 6" id="KW-0472">Membrane</keyword>
<dbReference type="Pfam" id="PF01943">
    <property type="entry name" value="Polysacc_synt"/>
    <property type="match status" value="1"/>
</dbReference>
<protein>
    <submittedName>
        <fullName evidence="7">Uncharacterized protein</fullName>
    </submittedName>
</protein>
<reference evidence="7 8" key="1">
    <citation type="submission" date="2015-03" db="EMBL/GenBank/DDBJ databases">
        <authorList>
            <person name="Hassan Y."/>
            <person name="Lepp D."/>
            <person name="Li X.-Z."/>
            <person name="Zhou T."/>
        </authorList>
    </citation>
    <scope>NUCLEOTIDE SEQUENCE [LARGE SCALE GENOMIC DNA]</scope>
    <source>
        <strain evidence="7 8">IPL18</strain>
    </source>
</reference>
<dbReference type="PANTHER" id="PTHR30250">
    <property type="entry name" value="PST FAMILY PREDICTED COLANIC ACID TRANSPORTER"/>
    <property type="match status" value="1"/>
</dbReference>
<dbReference type="Proteomes" id="UP000033649">
    <property type="component" value="Unassembled WGS sequence"/>
</dbReference>
<dbReference type="InterPro" id="IPR050833">
    <property type="entry name" value="Poly_Biosynth_Transport"/>
</dbReference>
<gene>
    <name evidence="7" type="ORF">VE26_10180</name>
</gene>
<feature type="transmembrane region" description="Helical" evidence="6">
    <location>
        <begin position="335"/>
        <end position="356"/>
    </location>
</feature>
<dbReference type="EMBL" id="JZEY01000054">
    <property type="protein sequence ID" value="KKB10127.1"/>
    <property type="molecule type" value="Genomic_DNA"/>
</dbReference>
<feature type="transmembrane region" description="Helical" evidence="6">
    <location>
        <begin position="47"/>
        <end position="67"/>
    </location>
</feature>
<feature type="transmembrane region" description="Helical" evidence="6">
    <location>
        <begin position="261"/>
        <end position="285"/>
    </location>
</feature>
<sequence length="437" mass="45252">MFSTPGGTLDAIIALAIRVLSAGLVFALQVLLARLMPAEGYGGFVTLWTWMLALGSFAALGFAESSIRFLPRYQMRGHLAALGNYWRFGMACVFGASLVLASGAIAAALLFGIEAGPGLTILLVALGLPFLAMEYYLEGVARSFGWFRLAAVPVYVLRPILIGMGCILVSASGVPLTLPVVGAVLIGSMGVVTAGLALVLAGRLRRLAPGRRPVRPGQRRLWLMASLPLLLLSGLDDLIGYGDVLVLSLLAEPEAVGIYFAAARSLALAGFVAYAMTLVAGRRFALDLAGRSRAALQDSVLASSRLTFWATLAAVAVALLAGPVLLGAFGEEFLAGYGVMAVLGLGLVIRAMAGQAGEALIVLGKQRAGIFVGLAVLGVTLALSFALVPLVGIVGAAMASAAAMMVRTIALAMVLERVAGLRVVSLGLPQIRRPLPN</sequence>
<dbReference type="AlphaFoldDB" id="A0A0F5FPN0"/>
<dbReference type="OrthoDB" id="9800982at2"/>
<dbReference type="STRING" id="429727.VE26_10180"/>
<feature type="transmembrane region" description="Helical" evidence="6">
    <location>
        <begin position="12"/>
        <end position="35"/>
    </location>
</feature>
<evidence type="ECO:0000256" key="5">
    <source>
        <dbReference type="ARBA" id="ARBA00023136"/>
    </source>
</evidence>
<feature type="transmembrane region" description="Helical" evidence="6">
    <location>
        <begin position="149"/>
        <end position="170"/>
    </location>
</feature>
<feature type="transmembrane region" description="Helical" evidence="6">
    <location>
        <begin position="221"/>
        <end position="241"/>
    </location>
</feature>
<evidence type="ECO:0000256" key="6">
    <source>
        <dbReference type="SAM" id="Phobius"/>
    </source>
</evidence>
<keyword evidence="3 6" id="KW-0812">Transmembrane</keyword>
<evidence type="ECO:0000313" key="8">
    <source>
        <dbReference type="Proteomes" id="UP000033649"/>
    </source>
</evidence>
<keyword evidence="2" id="KW-1003">Cell membrane</keyword>
<feature type="transmembrane region" description="Helical" evidence="6">
    <location>
        <begin position="176"/>
        <end position="200"/>
    </location>
</feature>
<evidence type="ECO:0000256" key="3">
    <source>
        <dbReference type="ARBA" id="ARBA00022692"/>
    </source>
</evidence>
<feature type="transmembrane region" description="Helical" evidence="6">
    <location>
        <begin position="88"/>
        <end position="113"/>
    </location>
</feature>
<keyword evidence="8" id="KW-1185">Reference proteome</keyword>